<dbReference type="Proteomes" id="UP001215598">
    <property type="component" value="Unassembled WGS sequence"/>
</dbReference>
<organism evidence="2 3">
    <name type="scientific">Mycena metata</name>
    <dbReference type="NCBI Taxonomy" id="1033252"/>
    <lineage>
        <taxon>Eukaryota</taxon>
        <taxon>Fungi</taxon>
        <taxon>Dikarya</taxon>
        <taxon>Basidiomycota</taxon>
        <taxon>Agaricomycotina</taxon>
        <taxon>Agaricomycetes</taxon>
        <taxon>Agaricomycetidae</taxon>
        <taxon>Agaricales</taxon>
        <taxon>Marasmiineae</taxon>
        <taxon>Mycenaceae</taxon>
        <taxon>Mycena</taxon>
    </lineage>
</organism>
<comment type="caution">
    <text evidence="2">The sequence shown here is derived from an EMBL/GenBank/DDBJ whole genome shotgun (WGS) entry which is preliminary data.</text>
</comment>
<accession>A0AAD7IF74</accession>
<feature type="region of interest" description="Disordered" evidence="1">
    <location>
        <begin position="89"/>
        <end position="128"/>
    </location>
</feature>
<feature type="compositionally biased region" description="Basic and acidic residues" evidence="1">
    <location>
        <begin position="105"/>
        <end position="115"/>
    </location>
</feature>
<reference evidence="2" key="1">
    <citation type="submission" date="2023-03" db="EMBL/GenBank/DDBJ databases">
        <title>Massive genome expansion in bonnet fungi (Mycena s.s.) driven by repeated elements and novel gene families across ecological guilds.</title>
        <authorList>
            <consortium name="Lawrence Berkeley National Laboratory"/>
            <person name="Harder C.B."/>
            <person name="Miyauchi S."/>
            <person name="Viragh M."/>
            <person name="Kuo A."/>
            <person name="Thoen E."/>
            <person name="Andreopoulos B."/>
            <person name="Lu D."/>
            <person name="Skrede I."/>
            <person name="Drula E."/>
            <person name="Henrissat B."/>
            <person name="Morin E."/>
            <person name="Kohler A."/>
            <person name="Barry K."/>
            <person name="LaButti K."/>
            <person name="Morin E."/>
            <person name="Salamov A."/>
            <person name="Lipzen A."/>
            <person name="Mereny Z."/>
            <person name="Hegedus B."/>
            <person name="Baldrian P."/>
            <person name="Stursova M."/>
            <person name="Weitz H."/>
            <person name="Taylor A."/>
            <person name="Grigoriev I.V."/>
            <person name="Nagy L.G."/>
            <person name="Martin F."/>
            <person name="Kauserud H."/>
        </authorList>
    </citation>
    <scope>NUCLEOTIDE SEQUENCE</scope>
    <source>
        <strain evidence="2">CBHHK182m</strain>
    </source>
</reference>
<gene>
    <name evidence="2" type="ORF">B0H16DRAFT_1464907</name>
</gene>
<evidence type="ECO:0000313" key="3">
    <source>
        <dbReference type="Proteomes" id="UP001215598"/>
    </source>
</evidence>
<sequence length="248" mass="28268">MLGTAFSLVHAASRFDPMHNRNPQLREKNRLVMQTRRVYSMLRATEKAIRRQWDPVKAPTREKTPSSGSLHLELVSDELLYGPLRFKDGRGASTSEGEDSAFKQMDARRRVRTESSEVNMAPESVGARPDEQVALEALAMMAHGPIGDFEDSILRMADLLSSHEEYAVPPPPPPPRDLTRDFTPPRTEEPSRRVRLANAAVAELNEAPLTPLTHIEARHWVRRTFSFGGLYLQSRQHTYIDNWRKKVY</sequence>
<protein>
    <submittedName>
        <fullName evidence="2">Uncharacterized protein</fullName>
    </submittedName>
</protein>
<feature type="region of interest" description="Disordered" evidence="1">
    <location>
        <begin position="164"/>
        <end position="192"/>
    </location>
</feature>
<dbReference type="EMBL" id="JARKIB010000103">
    <property type="protein sequence ID" value="KAJ7740335.1"/>
    <property type="molecule type" value="Genomic_DNA"/>
</dbReference>
<keyword evidence="3" id="KW-1185">Reference proteome</keyword>
<evidence type="ECO:0000313" key="2">
    <source>
        <dbReference type="EMBL" id="KAJ7740335.1"/>
    </source>
</evidence>
<proteinExistence type="predicted"/>
<dbReference type="AlphaFoldDB" id="A0AAD7IF74"/>
<name>A0AAD7IF74_9AGAR</name>
<evidence type="ECO:0000256" key="1">
    <source>
        <dbReference type="SAM" id="MobiDB-lite"/>
    </source>
</evidence>